<protein>
    <recommendedName>
        <fullName evidence="5">Type II toxin-antitoxin system mRNA interferase toxin, RelE/StbE family</fullName>
    </recommendedName>
</protein>
<evidence type="ECO:0000256" key="1">
    <source>
        <dbReference type="ARBA" id="ARBA00006226"/>
    </source>
</evidence>
<dbReference type="InterPro" id="IPR035093">
    <property type="entry name" value="RelE/ParE_toxin_dom_sf"/>
</dbReference>
<reference evidence="3 4" key="1">
    <citation type="journal article" date="2021" name="bioRxiv">
        <title>Unique metabolic strategies in Hadean analogues reveal hints for primordial physiology.</title>
        <authorList>
            <person name="Nobu M.K."/>
            <person name="Nakai R."/>
            <person name="Tamazawa S."/>
            <person name="Mori H."/>
            <person name="Toyoda A."/>
            <person name="Ijiri A."/>
            <person name="Suzuki S."/>
            <person name="Kurokawa K."/>
            <person name="Kamagata Y."/>
            <person name="Tamaki H."/>
        </authorList>
    </citation>
    <scope>NUCLEOTIDE SEQUENCE [LARGE SCALE GENOMIC DNA]</scope>
    <source>
        <strain evidence="3">BS525</strain>
    </source>
</reference>
<dbReference type="InterPro" id="IPR007712">
    <property type="entry name" value="RelE/ParE_toxin"/>
</dbReference>
<name>A0A9E2BH12_PSYF1</name>
<accession>A0A9E2BH12</accession>
<evidence type="ECO:0008006" key="5">
    <source>
        <dbReference type="Google" id="ProtNLM"/>
    </source>
</evidence>
<comment type="caution">
    <text evidence="3">The sequence shown here is derived from an EMBL/GenBank/DDBJ whole genome shotgun (WGS) entry which is preliminary data.</text>
</comment>
<dbReference type="Gene3D" id="3.30.2310.20">
    <property type="entry name" value="RelE-like"/>
    <property type="match status" value="1"/>
</dbReference>
<dbReference type="NCBIfam" id="TIGR02385">
    <property type="entry name" value="RelE_StbE"/>
    <property type="match status" value="1"/>
</dbReference>
<keyword evidence="2" id="KW-1277">Toxin-antitoxin system</keyword>
<dbReference type="PANTHER" id="PTHR35601:SF1">
    <property type="entry name" value="TOXIN RELE"/>
    <property type="match status" value="1"/>
</dbReference>
<evidence type="ECO:0000313" key="3">
    <source>
        <dbReference type="EMBL" id="MBT9145415.1"/>
    </source>
</evidence>
<evidence type="ECO:0000313" key="4">
    <source>
        <dbReference type="Proteomes" id="UP000811545"/>
    </source>
</evidence>
<dbReference type="AlphaFoldDB" id="A0A9E2BH12"/>
<dbReference type="PANTHER" id="PTHR35601">
    <property type="entry name" value="TOXIN RELE"/>
    <property type="match status" value="1"/>
</dbReference>
<dbReference type="SUPFAM" id="SSF143011">
    <property type="entry name" value="RelE-like"/>
    <property type="match status" value="1"/>
</dbReference>
<dbReference type="EMBL" id="QLTW01000089">
    <property type="protein sequence ID" value="MBT9145415.1"/>
    <property type="molecule type" value="Genomic_DNA"/>
</dbReference>
<dbReference type="Pfam" id="PF05016">
    <property type="entry name" value="ParE_toxin"/>
    <property type="match status" value="1"/>
</dbReference>
<dbReference type="Proteomes" id="UP000811545">
    <property type="component" value="Unassembled WGS sequence"/>
</dbReference>
<sequence>MVKIEWTEGSIKDLEKLDKQVAQRILKRVAWFSINFERVVPELLAGEFKGASKLRVGEWRVIYTVEGETIIIHFVGHRREIYKTR</sequence>
<proteinExistence type="inferred from homology"/>
<comment type="similarity">
    <text evidence="1">Belongs to the RelE toxin family.</text>
</comment>
<gene>
    <name evidence="3" type="ORF">DDT42_01286</name>
</gene>
<organism evidence="3 4">
    <name type="scientific">Psychracetigena formicireducens</name>
    <dbReference type="NCBI Taxonomy" id="2986056"/>
    <lineage>
        <taxon>Bacteria</taxon>
        <taxon>Bacillati</taxon>
        <taxon>Candidatus Lithacetigenota</taxon>
        <taxon>Candidatus Psychracetigena</taxon>
    </lineage>
</organism>
<evidence type="ECO:0000256" key="2">
    <source>
        <dbReference type="ARBA" id="ARBA00022649"/>
    </source>
</evidence>